<comment type="similarity">
    <text evidence="1 3">Belongs to the EXO70 family.</text>
</comment>
<dbReference type="PANTHER" id="PTHR12542">
    <property type="entry name" value="EXOCYST COMPLEX PROTEIN EXO70"/>
    <property type="match status" value="1"/>
</dbReference>
<dbReference type="GO" id="GO:0000145">
    <property type="term" value="C:exocyst"/>
    <property type="evidence" value="ECO:0007669"/>
    <property type="project" value="InterPro"/>
</dbReference>
<keyword evidence="7" id="KW-1185">Reference proteome</keyword>
<gene>
    <name evidence="6" type="ORF">U9M48_005114</name>
</gene>
<evidence type="ECO:0000313" key="6">
    <source>
        <dbReference type="EMBL" id="WVZ54292.1"/>
    </source>
</evidence>
<dbReference type="Gene3D" id="1.20.1280.170">
    <property type="entry name" value="Exocyst complex component Exo70"/>
    <property type="match status" value="2"/>
</dbReference>
<feature type="region of interest" description="Disordered" evidence="4">
    <location>
        <begin position="21"/>
        <end position="160"/>
    </location>
</feature>
<dbReference type="AlphaFoldDB" id="A0AAQ3PWT4"/>
<dbReference type="InterPro" id="IPR046364">
    <property type="entry name" value="Exo70_C"/>
</dbReference>
<evidence type="ECO:0000256" key="1">
    <source>
        <dbReference type="ARBA" id="ARBA00006756"/>
    </source>
</evidence>
<evidence type="ECO:0000256" key="2">
    <source>
        <dbReference type="ARBA" id="ARBA00022448"/>
    </source>
</evidence>
<dbReference type="EMBL" id="CP144745">
    <property type="protein sequence ID" value="WVZ54292.1"/>
    <property type="molecule type" value="Genomic_DNA"/>
</dbReference>
<name>A0AAQ3PWT4_PASNO</name>
<dbReference type="PANTHER" id="PTHR12542:SF127">
    <property type="entry name" value="EXOCYST COMPLEX COMPONENT EXO70C1"/>
    <property type="match status" value="1"/>
</dbReference>
<dbReference type="GO" id="GO:0006887">
    <property type="term" value="P:exocytosis"/>
    <property type="evidence" value="ECO:0007669"/>
    <property type="project" value="UniProtKB-KW"/>
</dbReference>
<dbReference type="Proteomes" id="UP001341281">
    <property type="component" value="Chromosome 01"/>
</dbReference>
<dbReference type="InterPro" id="IPR016159">
    <property type="entry name" value="Cullin_repeat-like_dom_sf"/>
</dbReference>
<evidence type="ECO:0000256" key="3">
    <source>
        <dbReference type="RuleBase" id="RU365026"/>
    </source>
</evidence>
<dbReference type="GO" id="GO:0005546">
    <property type="term" value="F:phosphatidylinositol-4,5-bisphosphate binding"/>
    <property type="evidence" value="ECO:0007669"/>
    <property type="project" value="InterPro"/>
</dbReference>
<keyword evidence="3" id="KW-0653">Protein transport</keyword>
<keyword evidence="2 3" id="KW-0813">Transport</keyword>
<comment type="function">
    <text evidence="3">Component of the exocyst complex.</text>
</comment>
<evidence type="ECO:0000313" key="7">
    <source>
        <dbReference type="Proteomes" id="UP001341281"/>
    </source>
</evidence>
<reference evidence="6 7" key="1">
    <citation type="submission" date="2024-02" db="EMBL/GenBank/DDBJ databases">
        <title>High-quality chromosome-scale genome assembly of Pensacola bahiagrass (Paspalum notatum Flugge var. saurae).</title>
        <authorList>
            <person name="Vega J.M."/>
            <person name="Podio M."/>
            <person name="Orjuela J."/>
            <person name="Siena L.A."/>
            <person name="Pessino S.C."/>
            <person name="Combes M.C."/>
            <person name="Mariac C."/>
            <person name="Albertini E."/>
            <person name="Pupilli F."/>
            <person name="Ortiz J.P.A."/>
            <person name="Leblanc O."/>
        </authorList>
    </citation>
    <scope>NUCLEOTIDE SEQUENCE [LARGE SCALE GENOMIC DNA]</scope>
    <source>
        <strain evidence="6">R1</strain>
        <tissue evidence="6">Leaf</tissue>
    </source>
</reference>
<sequence length="556" mass="60915">MPQKPDALPAEQLLRIVASFAAAKKWTGSPWRRSSRAASRRPPPARTSSHATSPSAPSSSTSTPRRKPKAASTIMPQAGTRSRALTPPPPRRQRRPRSRTSPRYQRRSTLSSRRHAGGPARGQGRAAGRRHGPPSFGHGAAEPDRCVVPSAGGAEASPPFPAETVDRLRAMAKAMFAAGYETECTQVFVVARRNTLDASLQSLGYGKPSIDDVFKMPWEALESEIATWMKAFHHTVDAGLPGERDLCARVFDFHGEGLGRDIFANLAHCAMVHLLNFPEAVALTRGEASKNDTWCTRYAQRGVAPGADEARCGEALQGAGHVRGHPRRGPRRGRAPRRLGSAAATALGDLKHELASVVSHLGESAAAIFCDLKSSIRADAGKQPVPGGAVHPLTRYLMNYLKYACEYKRTLEEVFQEHEGGGVGDPFAAKLMEVMELMHGNLEATSLMYEDPSLSSIFLMNNGRYMLKKIRGSPEINAVVGEAWSRKLSTDLRQFHKNYRREKWSHVLNLLRLRTVRVVPHTFGHERGDATTEFALHIPYVVYMGIYKYKAGNVAG</sequence>
<organism evidence="6 7">
    <name type="scientific">Paspalum notatum var. saurae</name>
    <dbReference type="NCBI Taxonomy" id="547442"/>
    <lineage>
        <taxon>Eukaryota</taxon>
        <taxon>Viridiplantae</taxon>
        <taxon>Streptophyta</taxon>
        <taxon>Embryophyta</taxon>
        <taxon>Tracheophyta</taxon>
        <taxon>Spermatophyta</taxon>
        <taxon>Magnoliopsida</taxon>
        <taxon>Liliopsida</taxon>
        <taxon>Poales</taxon>
        <taxon>Poaceae</taxon>
        <taxon>PACMAD clade</taxon>
        <taxon>Panicoideae</taxon>
        <taxon>Andropogonodae</taxon>
        <taxon>Paspaleae</taxon>
        <taxon>Paspalinae</taxon>
        <taxon>Paspalum</taxon>
    </lineage>
</organism>
<keyword evidence="3" id="KW-0268">Exocytosis</keyword>
<feature type="compositionally biased region" description="Basic residues" evidence="4">
    <location>
        <begin position="91"/>
        <end position="116"/>
    </location>
</feature>
<dbReference type="SUPFAM" id="SSF74788">
    <property type="entry name" value="Cullin repeat-like"/>
    <property type="match status" value="2"/>
</dbReference>
<feature type="compositionally biased region" description="Low complexity" evidence="4">
    <location>
        <begin position="46"/>
        <end position="63"/>
    </location>
</feature>
<dbReference type="Pfam" id="PF03081">
    <property type="entry name" value="Exo70_C"/>
    <property type="match status" value="1"/>
</dbReference>
<accession>A0AAQ3PWT4</accession>
<proteinExistence type="inferred from homology"/>
<evidence type="ECO:0000256" key="4">
    <source>
        <dbReference type="SAM" id="MobiDB-lite"/>
    </source>
</evidence>
<dbReference type="GO" id="GO:0015031">
    <property type="term" value="P:protein transport"/>
    <property type="evidence" value="ECO:0007669"/>
    <property type="project" value="UniProtKB-KW"/>
</dbReference>
<protein>
    <recommendedName>
        <fullName evidence="3">Exocyst subunit Exo70 family protein</fullName>
    </recommendedName>
</protein>
<dbReference type="InterPro" id="IPR004140">
    <property type="entry name" value="Exo70"/>
</dbReference>
<evidence type="ECO:0000259" key="5">
    <source>
        <dbReference type="Pfam" id="PF03081"/>
    </source>
</evidence>
<feature type="domain" description="Exocyst complex subunit Exo70 C-terminal" evidence="5">
    <location>
        <begin position="348"/>
        <end position="513"/>
    </location>
</feature>